<feature type="chain" id="PRO_5035438607" description="DUF7907 domain-containing protein" evidence="1">
    <location>
        <begin position="20"/>
        <end position="222"/>
    </location>
</feature>
<dbReference type="EMBL" id="JAGPXD010000001">
    <property type="protein sequence ID" value="KAH7375206.1"/>
    <property type="molecule type" value="Genomic_DNA"/>
</dbReference>
<dbReference type="OrthoDB" id="3518533at2759"/>
<keyword evidence="4" id="KW-1185">Reference proteome</keyword>
<proteinExistence type="predicted"/>
<feature type="signal peptide" evidence="1">
    <location>
        <begin position="1"/>
        <end position="19"/>
    </location>
</feature>
<protein>
    <recommendedName>
        <fullName evidence="2">DUF7907 domain-containing protein</fullName>
    </recommendedName>
</protein>
<dbReference type="Pfam" id="PF25484">
    <property type="entry name" value="DUF7907"/>
    <property type="match status" value="1"/>
</dbReference>
<dbReference type="AlphaFoldDB" id="A0A8K0TUT9"/>
<dbReference type="InterPro" id="IPR057229">
    <property type="entry name" value="DUF7907"/>
</dbReference>
<evidence type="ECO:0000256" key="1">
    <source>
        <dbReference type="SAM" id="SignalP"/>
    </source>
</evidence>
<sequence>MHSAMNIILAGSLAGLAIAGTTTTINQNLDKSAGFELVAVVTNPATDLTPSINFWTLSTIHDGAGRAVAGLSNDAASVWYLNGTENQIKDYESSLLTDAGTPPFPNGLDFVYTPSGTADLRVDAGPGTPGVGLNQNRDLFYLSAPGNDGTYMACRESIPYYSGKEFIVLKYAYHGVPQGCAEIRLVPQCAELAPLPPNALASHEYAMPVPCHVSVEAWETSA</sequence>
<name>A0A8K0TUT9_9PEZI</name>
<evidence type="ECO:0000313" key="4">
    <source>
        <dbReference type="Proteomes" id="UP000813385"/>
    </source>
</evidence>
<feature type="domain" description="DUF7907" evidence="2">
    <location>
        <begin position="32"/>
        <end position="189"/>
    </location>
</feature>
<keyword evidence="1" id="KW-0732">Signal</keyword>
<evidence type="ECO:0000259" key="2">
    <source>
        <dbReference type="Pfam" id="PF25484"/>
    </source>
</evidence>
<reference evidence="3" key="1">
    <citation type="journal article" date="2021" name="Nat. Commun.">
        <title>Genetic determinants of endophytism in the Arabidopsis root mycobiome.</title>
        <authorList>
            <person name="Mesny F."/>
            <person name="Miyauchi S."/>
            <person name="Thiergart T."/>
            <person name="Pickel B."/>
            <person name="Atanasova L."/>
            <person name="Karlsson M."/>
            <person name="Huettel B."/>
            <person name="Barry K.W."/>
            <person name="Haridas S."/>
            <person name="Chen C."/>
            <person name="Bauer D."/>
            <person name="Andreopoulos W."/>
            <person name="Pangilinan J."/>
            <person name="LaButti K."/>
            <person name="Riley R."/>
            <person name="Lipzen A."/>
            <person name="Clum A."/>
            <person name="Drula E."/>
            <person name="Henrissat B."/>
            <person name="Kohler A."/>
            <person name="Grigoriev I.V."/>
            <person name="Martin F.M."/>
            <person name="Hacquard S."/>
        </authorList>
    </citation>
    <scope>NUCLEOTIDE SEQUENCE</scope>
    <source>
        <strain evidence="3">MPI-CAGE-AT-0016</strain>
    </source>
</reference>
<organism evidence="3 4">
    <name type="scientific">Plectosphaerella cucumerina</name>
    <dbReference type="NCBI Taxonomy" id="40658"/>
    <lineage>
        <taxon>Eukaryota</taxon>
        <taxon>Fungi</taxon>
        <taxon>Dikarya</taxon>
        <taxon>Ascomycota</taxon>
        <taxon>Pezizomycotina</taxon>
        <taxon>Sordariomycetes</taxon>
        <taxon>Hypocreomycetidae</taxon>
        <taxon>Glomerellales</taxon>
        <taxon>Plectosphaerellaceae</taxon>
        <taxon>Plectosphaerella</taxon>
    </lineage>
</organism>
<comment type="caution">
    <text evidence="3">The sequence shown here is derived from an EMBL/GenBank/DDBJ whole genome shotgun (WGS) entry which is preliminary data.</text>
</comment>
<dbReference type="Proteomes" id="UP000813385">
    <property type="component" value="Unassembled WGS sequence"/>
</dbReference>
<gene>
    <name evidence="3" type="ORF">B0T11DRAFT_292930</name>
</gene>
<evidence type="ECO:0000313" key="3">
    <source>
        <dbReference type="EMBL" id="KAH7375206.1"/>
    </source>
</evidence>
<accession>A0A8K0TUT9</accession>